<evidence type="ECO:0000313" key="3">
    <source>
        <dbReference type="Proteomes" id="UP001606302"/>
    </source>
</evidence>
<gene>
    <name evidence="2" type="ORF">ACG04Q_10210</name>
</gene>
<evidence type="ECO:0000313" key="2">
    <source>
        <dbReference type="EMBL" id="MFG6461945.1"/>
    </source>
</evidence>
<proteinExistence type="predicted"/>
<sequence length="248" mass="26095">MPRLRLTRPALAALALSFATPAVLAQDTPDGRWHGGLSLAGAFASGNSSSRTLAANADASAATADDKISLYGVANYGRNKVGGVTSTTANLLRLGGRYDFNLGPQWFSFGAAEGETNKAGGVRDRYNLTGGVGYHLVKNDTHSWDVFGGLGYTATHFTDGNTANGVQVLLGEESSHKLSETTTLKQRFVYYPDGGELGDRATFDAGLATTISGGWTLNVGLASRYADRVPVGTKKTDNLLTVGFGYKF</sequence>
<keyword evidence="3" id="KW-1185">Reference proteome</keyword>
<feature type="chain" id="PRO_5045577333" evidence="1">
    <location>
        <begin position="26"/>
        <end position="248"/>
    </location>
</feature>
<dbReference type="RefSeq" id="WP_394510805.1">
    <property type="nucleotide sequence ID" value="NZ_JBIGHX010000003.1"/>
</dbReference>
<dbReference type="Pfam" id="PF04338">
    <property type="entry name" value="DUF481"/>
    <property type="match status" value="1"/>
</dbReference>
<comment type="caution">
    <text evidence="2">The sequence shown here is derived from an EMBL/GenBank/DDBJ whole genome shotgun (WGS) entry which is preliminary data.</text>
</comment>
<dbReference type="EMBL" id="JBIGHX010000003">
    <property type="protein sequence ID" value="MFG6461945.1"/>
    <property type="molecule type" value="Genomic_DNA"/>
</dbReference>
<dbReference type="Proteomes" id="UP001606302">
    <property type="component" value="Unassembled WGS sequence"/>
</dbReference>
<evidence type="ECO:0000256" key="1">
    <source>
        <dbReference type="SAM" id="SignalP"/>
    </source>
</evidence>
<reference evidence="2 3" key="1">
    <citation type="submission" date="2024-08" db="EMBL/GenBank/DDBJ databases">
        <authorList>
            <person name="Lu H."/>
        </authorList>
    </citation>
    <scope>NUCLEOTIDE SEQUENCE [LARGE SCALE GENOMIC DNA]</scope>
    <source>
        <strain evidence="2 3">DXS20W</strain>
    </source>
</reference>
<name>A0ABW7GJ07_9BURK</name>
<dbReference type="InterPro" id="IPR007433">
    <property type="entry name" value="DUF481"/>
</dbReference>
<keyword evidence="1" id="KW-0732">Signal</keyword>
<organism evidence="2 3">
    <name type="scientific">Pelomonas lactea</name>
    <dbReference type="NCBI Taxonomy" id="3299030"/>
    <lineage>
        <taxon>Bacteria</taxon>
        <taxon>Pseudomonadati</taxon>
        <taxon>Pseudomonadota</taxon>
        <taxon>Betaproteobacteria</taxon>
        <taxon>Burkholderiales</taxon>
        <taxon>Sphaerotilaceae</taxon>
        <taxon>Roseateles</taxon>
    </lineage>
</organism>
<accession>A0ABW7GJ07</accession>
<feature type="signal peptide" evidence="1">
    <location>
        <begin position="1"/>
        <end position="25"/>
    </location>
</feature>
<protein>
    <submittedName>
        <fullName evidence="2">YdiY family protein</fullName>
    </submittedName>
</protein>